<feature type="compositionally biased region" description="Pro residues" evidence="1">
    <location>
        <begin position="60"/>
        <end position="80"/>
    </location>
</feature>
<evidence type="ECO:0000256" key="1">
    <source>
        <dbReference type="SAM" id="MobiDB-lite"/>
    </source>
</evidence>
<sequence length="175" mass="17691">MAASSEDDIDRRPIRRVRSKSDTPYLAEARISFNLGAGKDAPGAAPPPCSSLPGCCAPAPPGPPPRPPALALPAAPPQPGAPHSRSLCLPCAEGVCASCGVGEGGACGPASARVPRGLPRHGVEEVLSVTTVIPGRTRSPGCASGVWRGSPGEVGWRGYYGVELVGDIQTLLALT</sequence>
<evidence type="ECO:0000313" key="2">
    <source>
        <dbReference type="EMBL" id="KAK2113052.1"/>
    </source>
</evidence>
<dbReference type="Proteomes" id="UP001266305">
    <property type="component" value="Unassembled WGS sequence"/>
</dbReference>
<feature type="region of interest" description="Disordered" evidence="1">
    <location>
        <begin position="1"/>
        <end position="23"/>
    </location>
</feature>
<gene>
    <name evidence="2" type="ORF">P7K49_007318</name>
</gene>
<evidence type="ECO:0000313" key="3">
    <source>
        <dbReference type="Proteomes" id="UP001266305"/>
    </source>
</evidence>
<keyword evidence="3" id="KW-1185">Reference proteome</keyword>
<organism evidence="2 3">
    <name type="scientific">Saguinus oedipus</name>
    <name type="common">Cotton-top tamarin</name>
    <name type="synonym">Oedipomidas oedipus</name>
    <dbReference type="NCBI Taxonomy" id="9490"/>
    <lineage>
        <taxon>Eukaryota</taxon>
        <taxon>Metazoa</taxon>
        <taxon>Chordata</taxon>
        <taxon>Craniata</taxon>
        <taxon>Vertebrata</taxon>
        <taxon>Euteleostomi</taxon>
        <taxon>Mammalia</taxon>
        <taxon>Eutheria</taxon>
        <taxon>Euarchontoglires</taxon>
        <taxon>Primates</taxon>
        <taxon>Haplorrhini</taxon>
        <taxon>Platyrrhini</taxon>
        <taxon>Cebidae</taxon>
        <taxon>Callitrichinae</taxon>
        <taxon>Saguinus</taxon>
    </lineage>
</organism>
<feature type="region of interest" description="Disordered" evidence="1">
    <location>
        <begin position="60"/>
        <end position="81"/>
    </location>
</feature>
<name>A0ABQ9VUQ1_SAGOE</name>
<feature type="non-terminal residue" evidence="2">
    <location>
        <position position="175"/>
    </location>
</feature>
<reference evidence="2 3" key="1">
    <citation type="submission" date="2023-05" db="EMBL/GenBank/DDBJ databases">
        <title>B98-5 Cell Line De Novo Hybrid Assembly: An Optical Mapping Approach.</title>
        <authorList>
            <person name="Kananen K."/>
            <person name="Auerbach J.A."/>
            <person name="Kautto E."/>
            <person name="Blachly J.S."/>
        </authorList>
    </citation>
    <scope>NUCLEOTIDE SEQUENCE [LARGE SCALE GENOMIC DNA]</scope>
    <source>
        <strain evidence="2">B95-8</strain>
        <tissue evidence="2">Cell line</tissue>
    </source>
</reference>
<dbReference type="EMBL" id="JASSZA010000004">
    <property type="protein sequence ID" value="KAK2113052.1"/>
    <property type="molecule type" value="Genomic_DNA"/>
</dbReference>
<protein>
    <submittedName>
        <fullName evidence="2">Uncharacterized protein</fullName>
    </submittedName>
</protein>
<accession>A0ABQ9VUQ1</accession>
<proteinExistence type="predicted"/>
<comment type="caution">
    <text evidence="2">The sequence shown here is derived from an EMBL/GenBank/DDBJ whole genome shotgun (WGS) entry which is preliminary data.</text>
</comment>